<protein>
    <submittedName>
        <fullName evidence="2">Protein containing DUF35</fullName>
    </submittedName>
</protein>
<evidence type="ECO:0000259" key="1">
    <source>
        <dbReference type="Pfam" id="PF01796"/>
    </source>
</evidence>
<evidence type="ECO:0000313" key="2">
    <source>
        <dbReference type="EMBL" id="EQD76772.1"/>
    </source>
</evidence>
<dbReference type="SUPFAM" id="SSF50249">
    <property type="entry name" value="Nucleic acid-binding proteins"/>
    <property type="match status" value="1"/>
</dbReference>
<dbReference type="InterPro" id="IPR002878">
    <property type="entry name" value="ChsH2_C"/>
</dbReference>
<feature type="domain" description="ChsH2 C-terminal OB-fold" evidence="1">
    <location>
        <begin position="35"/>
        <end position="88"/>
    </location>
</feature>
<comment type="caution">
    <text evidence="2">The sequence shown here is derived from an EMBL/GenBank/DDBJ whole genome shotgun (WGS) entry which is preliminary data.</text>
</comment>
<organism evidence="2">
    <name type="scientific">mine drainage metagenome</name>
    <dbReference type="NCBI Taxonomy" id="410659"/>
    <lineage>
        <taxon>unclassified sequences</taxon>
        <taxon>metagenomes</taxon>
        <taxon>ecological metagenomes</taxon>
    </lineage>
</organism>
<dbReference type="PANTHER" id="PTHR34075">
    <property type="entry name" value="BLR3430 PROTEIN"/>
    <property type="match status" value="1"/>
</dbReference>
<dbReference type="InterPro" id="IPR012340">
    <property type="entry name" value="NA-bd_OB-fold"/>
</dbReference>
<dbReference type="EMBL" id="AUZX01002401">
    <property type="protein sequence ID" value="EQD76772.1"/>
    <property type="molecule type" value="Genomic_DNA"/>
</dbReference>
<dbReference type="AlphaFoldDB" id="T1C444"/>
<reference evidence="2" key="2">
    <citation type="journal article" date="2014" name="ISME J.">
        <title>Microbial stratification in low pH oxic and suboxic macroscopic growths along an acid mine drainage.</title>
        <authorList>
            <person name="Mendez-Garcia C."/>
            <person name="Mesa V."/>
            <person name="Sprenger R.R."/>
            <person name="Richter M."/>
            <person name="Diez M.S."/>
            <person name="Solano J."/>
            <person name="Bargiela R."/>
            <person name="Golyshina O.V."/>
            <person name="Manteca A."/>
            <person name="Ramos J.L."/>
            <person name="Gallego J.R."/>
            <person name="Llorente I."/>
            <person name="Martins Dos Santos V.A."/>
            <person name="Jensen O.N."/>
            <person name="Pelaez A.I."/>
            <person name="Sanchez J."/>
            <person name="Ferrer M."/>
        </authorList>
    </citation>
    <scope>NUCLEOTIDE SEQUENCE</scope>
</reference>
<reference evidence="2" key="1">
    <citation type="submission" date="2013-08" db="EMBL/GenBank/DDBJ databases">
        <authorList>
            <person name="Mendez C."/>
            <person name="Richter M."/>
            <person name="Ferrer M."/>
            <person name="Sanchez J."/>
        </authorList>
    </citation>
    <scope>NUCLEOTIDE SEQUENCE</scope>
</reference>
<gene>
    <name evidence="2" type="ORF">B1A_03256</name>
</gene>
<dbReference type="PANTHER" id="PTHR34075:SF5">
    <property type="entry name" value="BLR3430 PROTEIN"/>
    <property type="match status" value="1"/>
</dbReference>
<accession>T1C444</accession>
<proteinExistence type="predicted"/>
<dbReference type="Pfam" id="PF01796">
    <property type="entry name" value="OB_ChsH2_C"/>
    <property type="match status" value="1"/>
</dbReference>
<sequence>MVPPLQLQRCVSCQGLYVPGNGPCPRCGMREALAVEVPPLGTVVAVTELTSPAEGWSAPHRIALVELTEAVRLLGIVEGPLPVIGDTVGIRKEGDVYRFNSAPPG</sequence>
<name>T1C444_9ZZZZ</name>
<dbReference type="InterPro" id="IPR052513">
    <property type="entry name" value="Thioester_dehydratase-like"/>
</dbReference>